<dbReference type="Gene3D" id="3.90.550.10">
    <property type="entry name" value="Spore Coat Polysaccharide Biosynthesis Protein SpsA, Chain A"/>
    <property type="match status" value="1"/>
</dbReference>
<evidence type="ECO:0000313" key="6">
    <source>
        <dbReference type="EMBL" id="OGM93298.1"/>
    </source>
</evidence>
<dbReference type="InterPro" id="IPR001173">
    <property type="entry name" value="Glyco_trans_2-like"/>
</dbReference>
<sequence>MNKPILTIGIPTYNHAQALRVCLEAITAQFVDGDILNKVEIFISDNGDEGNLQKSVDEYHHDDGQKDDTRAIAGEYQKRFTNIRYSRNGKNIGFDRNVDAVLSNANGEFCWTLSSNEYLEPGSVAYVLATIQQHRDAAYLCVSNRKEDKKIDIRRFENGSQWLKEMGLFGGQISQCIFNVRYIPNDRAKYYDNVWFHLSLFWEIGAHHPIVLLPCLFRIPEKSEVCRWAQGGWGFRTYIYLKRIVVDLPRYGYDRRVVDGVVRGLAKGLPRNVASAKLYGLPVKWDRFSLLVREFYTYPLYLFLALCIFFTPGRILQLVKKYK</sequence>
<dbReference type="InterPro" id="IPR029044">
    <property type="entry name" value="Nucleotide-diphossugar_trans"/>
</dbReference>
<evidence type="ECO:0000256" key="1">
    <source>
        <dbReference type="ARBA" id="ARBA00006739"/>
    </source>
</evidence>
<dbReference type="EMBL" id="MGIT01000001">
    <property type="protein sequence ID" value="OGM93298.1"/>
    <property type="molecule type" value="Genomic_DNA"/>
</dbReference>
<accession>A0A1F8DZD0</accession>
<keyword evidence="4" id="KW-0472">Membrane</keyword>
<feature type="domain" description="Glycosyltransferase 2-like" evidence="5">
    <location>
        <begin position="7"/>
        <end position="60"/>
    </location>
</feature>
<dbReference type="SUPFAM" id="SSF53448">
    <property type="entry name" value="Nucleotide-diphospho-sugar transferases"/>
    <property type="match status" value="1"/>
</dbReference>
<gene>
    <name evidence="6" type="ORF">A2372_02780</name>
</gene>
<feature type="domain" description="Glycosyltransferase 2-like" evidence="5">
    <location>
        <begin position="62"/>
        <end position="158"/>
    </location>
</feature>
<dbReference type="Proteomes" id="UP000176422">
    <property type="component" value="Unassembled WGS sequence"/>
</dbReference>
<dbReference type="STRING" id="1802559.A2372_02780"/>
<evidence type="ECO:0000256" key="4">
    <source>
        <dbReference type="SAM" id="Phobius"/>
    </source>
</evidence>
<name>A0A1F8DZD0_9BACT</name>
<dbReference type="GO" id="GO:0016757">
    <property type="term" value="F:glycosyltransferase activity"/>
    <property type="evidence" value="ECO:0007669"/>
    <property type="project" value="UniProtKB-KW"/>
</dbReference>
<feature type="transmembrane region" description="Helical" evidence="4">
    <location>
        <begin position="298"/>
        <end position="316"/>
    </location>
</feature>
<dbReference type="Pfam" id="PF00535">
    <property type="entry name" value="Glycos_transf_2"/>
    <property type="match status" value="2"/>
</dbReference>
<keyword evidence="4" id="KW-0812">Transmembrane</keyword>
<comment type="caution">
    <text evidence="6">The sequence shown here is derived from an EMBL/GenBank/DDBJ whole genome shotgun (WGS) entry which is preliminary data.</text>
</comment>
<dbReference type="AlphaFoldDB" id="A0A1F8DZD0"/>
<dbReference type="CDD" id="cd00761">
    <property type="entry name" value="Glyco_tranf_GTA_type"/>
    <property type="match status" value="1"/>
</dbReference>
<reference evidence="6 7" key="1">
    <citation type="journal article" date="2016" name="Nat. Commun.">
        <title>Thousands of microbial genomes shed light on interconnected biogeochemical processes in an aquifer system.</title>
        <authorList>
            <person name="Anantharaman K."/>
            <person name="Brown C.T."/>
            <person name="Hug L.A."/>
            <person name="Sharon I."/>
            <person name="Castelle C.J."/>
            <person name="Probst A.J."/>
            <person name="Thomas B.C."/>
            <person name="Singh A."/>
            <person name="Wilkins M.J."/>
            <person name="Karaoz U."/>
            <person name="Brodie E.L."/>
            <person name="Williams K.H."/>
            <person name="Hubbard S.S."/>
            <person name="Banfield J.F."/>
        </authorList>
    </citation>
    <scope>NUCLEOTIDE SEQUENCE [LARGE SCALE GENOMIC DNA]</scope>
</reference>
<evidence type="ECO:0000313" key="7">
    <source>
        <dbReference type="Proteomes" id="UP000176422"/>
    </source>
</evidence>
<dbReference type="PANTHER" id="PTHR43179">
    <property type="entry name" value="RHAMNOSYLTRANSFERASE WBBL"/>
    <property type="match status" value="1"/>
</dbReference>
<keyword evidence="3" id="KW-0808">Transferase</keyword>
<keyword evidence="4" id="KW-1133">Transmembrane helix</keyword>
<keyword evidence="2" id="KW-0328">Glycosyltransferase</keyword>
<protein>
    <recommendedName>
        <fullName evidence="5">Glycosyltransferase 2-like domain-containing protein</fullName>
    </recommendedName>
</protein>
<evidence type="ECO:0000256" key="3">
    <source>
        <dbReference type="ARBA" id="ARBA00022679"/>
    </source>
</evidence>
<organism evidence="6 7">
    <name type="scientific">Candidatus Wolfebacteria bacterium RIFOXYB1_FULL_54_12</name>
    <dbReference type="NCBI Taxonomy" id="1802559"/>
    <lineage>
        <taxon>Bacteria</taxon>
        <taxon>Candidatus Wolfeibacteriota</taxon>
    </lineage>
</organism>
<evidence type="ECO:0000256" key="2">
    <source>
        <dbReference type="ARBA" id="ARBA00022676"/>
    </source>
</evidence>
<proteinExistence type="inferred from homology"/>
<dbReference type="PANTHER" id="PTHR43179:SF12">
    <property type="entry name" value="GALACTOFURANOSYLTRANSFERASE GLFT2"/>
    <property type="match status" value="1"/>
</dbReference>
<evidence type="ECO:0000259" key="5">
    <source>
        <dbReference type="Pfam" id="PF00535"/>
    </source>
</evidence>
<comment type="similarity">
    <text evidence="1">Belongs to the glycosyltransferase 2 family.</text>
</comment>